<proteinExistence type="inferred from homology"/>
<keyword evidence="2" id="KW-0813">Transport</keyword>
<protein>
    <submittedName>
        <fullName evidence="6">Uncharacterized protein</fullName>
    </submittedName>
</protein>
<keyword evidence="4" id="KW-0175">Coiled coil</keyword>
<sequence length="198" mass="23347">MGLEEIIREIEKRANKDVEEIKKQLQEERKKILERAEEEALRVSKEIVKRLEKEAQSMKRGRIIRVRVEEKKKLLALKRKLLAESFKQAEEEVRSLSKQEYMSLMKYLLVSSIDSGNEEIVVSVQDEEWMKGDFLKELRKSLEKKGRWKEVRLTAGLREGERGFILKKEGVHLNYTFSNLFLLLREDLEIEVADSLLG</sequence>
<dbReference type="GO" id="GO:0033178">
    <property type="term" value="C:proton-transporting two-sector ATPase complex, catalytic domain"/>
    <property type="evidence" value="ECO:0007669"/>
    <property type="project" value="InterPro"/>
</dbReference>
<dbReference type="SUPFAM" id="SSF160527">
    <property type="entry name" value="V-type ATPase subunit E-like"/>
    <property type="match status" value="1"/>
</dbReference>
<evidence type="ECO:0000313" key="6">
    <source>
        <dbReference type="EMBL" id="TET43654.1"/>
    </source>
</evidence>
<evidence type="ECO:0000313" key="5">
    <source>
        <dbReference type="EMBL" id="TET29535.1"/>
    </source>
</evidence>
<dbReference type="EMBL" id="SOJK01000255">
    <property type="protein sequence ID" value="TET43654.1"/>
    <property type="molecule type" value="Genomic_DNA"/>
</dbReference>
<comment type="caution">
    <text evidence="6">The sequence shown here is derived from an EMBL/GenBank/DDBJ whole genome shotgun (WGS) entry which is preliminary data.</text>
</comment>
<dbReference type="Proteomes" id="UP000316517">
    <property type="component" value="Unassembled WGS sequence"/>
</dbReference>
<evidence type="ECO:0000313" key="7">
    <source>
        <dbReference type="Proteomes" id="UP000316517"/>
    </source>
</evidence>
<dbReference type="InterPro" id="IPR038495">
    <property type="entry name" value="ATPase_E_C"/>
</dbReference>
<dbReference type="Gene3D" id="3.30.2320.30">
    <property type="entry name" value="ATP synthase, E subunit, C-terminal"/>
    <property type="match status" value="1"/>
</dbReference>
<gene>
    <name evidence="6" type="ORF">E3J59_05965</name>
    <name evidence="5" type="ORF">E3J68_01650</name>
</gene>
<evidence type="ECO:0000313" key="8">
    <source>
        <dbReference type="Proteomes" id="UP000320679"/>
    </source>
</evidence>
<evidence type="ECO:0000256" key="2">
    <source>
        <dbReference type="ARBA" id="ARBA00022448"/>
    </source>
</evidence>
<evidence type="ECO:0000256" key="4">
    <source>
        <dbReference type="SAM" id="Coils"/>
    </source>
</evidence>
<comment type="similarity">
    <text evidence="1">Belongs to the V-ATPase E subunit family.</text>
</comment>
<dbReference type="InterPro" id="IPR002842">
    <property type="entry name" value="ATPase_V1_Esu"/>
</dbReference>
<name>A0A523UMA0_UNCAE</name>
<dbReference type="Pfam" id="PF01991">
    <property type="entry name" value="vATP-synt_E"/>
    <property type="match status" value="1"/>
</dbReference>
<evidence type="ECO:0000256" key="3">
    <source>
        <dbReference type="ARBA" id="ARBA00023065"/>
    </source>
</evidence>
<dbReference type="GO" id="GO:0046961">
    <property type="term" value="F:proton-transporting ATPase activity, rotational mechanism"/>
    <property type="evidence" value="ECO:0007669"/>
    <property type="project" value="InterPro"/>
</dbReference>
<keyword evidence="3" id="KW-0406">Ion transport</keyword>
<dbReference type="AlphaFoldDB" id="A0A523UMA0"/>
<dbReference type="EMBL" id="SOJT01000075">
    <property type="protein sequence ID" value="TET29535.1"/>
    <property type="molecule type" value="Genomic_DNA"/>
</dbReference>
<feature type="coiled-coil region" evidence="4">
    <location>
        <begin position="7"/>
        <end position="54"/>
    </location>
</feature>
<evidence type="ECO:0000256" key="1">
    <source>
        <dbReference type="ARBA" id="ARBA00005901"/>
    </source>
</evidence>
<dbReference type="Proteomes" id="UP000320679">
    <property type="component" value="Unassembled WGS sequence"/>
</dbReference>
<reference evidence="7 8" key="1">
    <citation type="submission" date="2019-03" db="EMBL/GenBank/DDBJ databases">
        <title>Metabolic potential of uncultured bacteria and archaea associated with petroleum seepage in deep-sea sediments.</title>
        <authorList>
            <person name="Dong X."/>
            <person name="Hubert C."/>
        </authorList>
    </citation>
    <scope>NUCLEOTIDE SEQUENCE [LARGE SCALE GENOMIC DNA]</scope>
    <source>
        <strain evidence="6">E29_bin78</strain>
        <strain evidence="5">E44_bin3</strain>
    </source>
</reference>
<organism evidence="6 8">
    <name type="scientific">Aerophobetes bacterium</name>
    <dbReference type="NCBI Taxonomy" id="2030807"/>
    <lineage>
        <taxon>Bacteria</taxon>
        <taxon>Candidatus Aerophobota</taxon>
    </lineage>
</organism>
<accession>A0A523UMA0</accession>